<dbReference type="EMBL" id="CP022163">
    <property type="protein sequence ID" value="ATB31120.1"/>
    <property type="molecule type" value="Genomic_DNA"/>
</dbReference>
<keyword evidence="3" id="KW-1185">Reference proteome</keyword>
<proteinExistence type="predicted"/>
<gene>
    <name evidence="2" type="ORF">MEBOL_004582</name>
</gene>
<dbReference type="KEGG" id="mbd:MEBOL_004582"/>
<evidence type="ECO:0000256" key="1">
    <source>
        <dbReference type="SAM" id="MobiDB-lite"/>
    </source>
</evidence>
<organism evidence="2 3">
    <name type="scientific">Melittangium boletus DSM 14713</name>
    <dbReference type="NCBI Taxonomy" id="1294270"/>
    <lineage>
        <taxon>Bacteria</taxon>
        <taxon>Pseudomonadati</taxon>
        <taxon>Myxococcota</taxon>
        <taxon>Myxococcia</taxon>
        <taxon>Myxococcales</taxon>
        <taxon>Cystobacterineae</taxon>
        <taxon>Archangiaceae</taxon>
        <taxon>Melittangium</taxon>
    </lineage>
</organism>
<dbReference type="RefSeq" id="WP_095979490.1">
    <property type="nucleotide sequence ID" value="NZ_CP022163.1"/>
</dbReference>
<feature type="region of interest" description="Disordered" evidence="1">
    <location>
        <begin position="1"/>
        <end position="31"/>
    </location>
</feature>
<feature type="region of interest" description="Disordered" evidence="1">
    <location>
        <begin position="151"/>
        <end position="170"/>
    </location>
</feature>
<evidence type="ECO:0000313" key="2">
    <source>
        <dbReference type="EMBL" id="ATB31120.1"/>
    </source>
</evidence>
<dbReference type="AlphaFoldDB" id="A0A250IIS8"/>
<evidence type="ECO:0000313" key="3">
    <source>
        <dbReference type="Proteomes" id="UP000217289"/>
    </source>
</evidence>
<protein>
    <recommendedName>
        <fullName evidence="4">STAS/SEC14 domain-containing protein</fullName>
    </recommendedName>
</protein>
<dbReference type="OrthoDB" id="5517943at2"/>
<accession>A0A250IIS8</accession>
<sequence length="170" mass="18858">MHYSAVRMPTLSQSEPQPPDRAPPVRPGPGRIPSPPLATCVVWISLPAHGDEDNGKALCERIRQFVRAHPTGTFCFMLEGSDMVNARIGYANAFKELDRELGGRMEVVCAIPAPIPRMMAYTVATMAQAPWTIFRTRTEADLHLRMRGYLGEQGGPRGDGPPHLWLQNRV</sequence>
<dbReference type="Proteomes" id="UP000217289">
    <property type="component" value="Chromosome"/>
</dbReference>
<reference evidence="2 3" key="1">
    <citation type="submission" date="2017-06" db="EMBL/GenBank/DDBJ databases">
        <authorList>
            <person name="Kim H.J."/>
            <person name="Triplett B.A."/>
        </authorList>
    </citation>
    <scope>NUCLEOTIDE SEQUENCE [LARGE SCALE GENOMIC DNA]</scope>
    <source>
        <strain evidence="2 3">DSM 14713</strain>
    </source>
</reference>
<feature type="compositionally biased region" description="Pro residues" evidence="1">
    <location>
        <begin position="16"/>
        <end position="31"/>
    </location>
</feature>
<evidence type="ECO:0008006" key="4">
    <source>
        <dbReference type="Google" id="ProtNLM"/>
    </source>
</evidence>
<name>A0A250IIS8_9BACT</name>